<dbReference type="Pfam" id="PF00005">
    <property type="entry name" value="ABC_tran"/>
    <property type="match status" value="1"/>
</dbReference>
<keyword evidence="6" id="KW-0378">Hydrolase</keyword>
<dbReference type="EC" id="3.6.3.25" evidence="6"/>
<keyword evidence="4 6" id="KW-0067">ATP-binding</keyword>
<gene>
    <name evidence="6" type="primary">modC</name>
    <name evidence="6" type="ORF">SAMEA3906487_04164</name>
</gene>
<dbReference type="GO" id="GO:0005524">
    <property type="term" value="F:ATP binding"/>
    <property type="evidence" value="ECO:0007669"/>
    <property type="project" value="UniProtKB-KW"/>
</dbReference>
<keyword evidence="1" id="KW-0813">Transport</keyword>
<dbReference type="InterPro" id="IPR027417">
    <property type="entry name" value="P-loop_NTPase"/>
</dbReference>
<evidence type="ECO:0000256" key="3">
    <source>
        <dbReference type="ARBA" id="ARBA00022741"/>
    </source>
</evidence>
<reference evidence="6 7" key="1">
    <citation type="submission" date="2016-04" db="EMBL/GenBank/DDBJ databases">
        <authorList>
            <consortium name="Pathogen Informatics"/>
        </authorList>
    </citation>
    <scope>NUCLEOTIDE SEQUENCE [LARGE SCALE GENOMIC DNA]</scope>
    <source>
        <strain evidence="6 7">H044680328</strain>
    </source>
</reference>
<dbReference type="Proteomes" id="UP000076825">
    <property type="component" value="Chromosome 1"/>
</dbReference>
<evidence type="ECO:0000256" key="2">
    <source>
        <dbReference type="ARBA" id="ARBA00022475"/>
    </source>
</evidence>
<dbReference type="Gene3D" id="3.40.50.300">
    <property type="entry name" value="P-loop containing nucleotide triphosphate hydrolases"/>
    <property type="match status" value="1"/>
</dbReference>
<dbReference type="OrthoDB" id="5298774at2"/>
<name>A0A157LAK8_9BORD</name>
<feature type="domain" description="ABC transporter" evidence="5">
    <location>
        <begin position="1"/>
        <end position="240"/>
    </location>
</feature>
<keyword evidence="7" id="KW-1185">Reference proteome</keyword>
<dbReference type="InterPro" id="IPR003439">
    <property type="entry name" value="ABC_transporter-like_ATP-bd"/>
</dbReference>
<evidence type="ECO:0000256" key="4">
    <source>
        <dbReference type="ARBA" id="ARBA00022840"/>
    </source>
</evidence>
<dbReference type="KEGG" id="btrm:SAMEA390648704164"/>
<evidence type="ECO:0000259" key="5">
    <source>
        <dbReference type="PROSITE" id="PS50893"/>
    </source>
</evidence>
<dbReference type="PROSITE" id="PS50893">
    <property type="entry name" value="ABC_TRANSPORTER_2"/>
    <property type="match status" value="1"/>
</dbReference>
<dbReference type="PANTHER" id="PTHR42781:SF4">
    <property type="entry name" value="SPERMIDINE_PUTRESCINE IMPORT ATP-BINDING PROTEIN POTA"/>
    <property type="match status" value="1"/>
</dbReference>
<accession>A0A157LAK8</accession>
<dbReference type="AlphaFoldDB" id="A0A157LAK8"/>
<keyword evidence="2" id="KW-1003">Cell membrane</keyword>
<sequence length="245" mass="27411">MIDIDIAKVLHAEERRFAMDIRLRTASRRVVLFGPSGAGKSLTLRAVAGLMRPDAGRIEVNGRVFYDSDHGVWLSPQERRIAYLFQDYALFPHLTVGQNVAFALRGGWLNPRRRRIPEAARRWIDAFELGPIINSYPGQISGGQKQRTALARALAAEPEMILLDEPFSALDVQLRGKMRAELRDLLEGLKVPMLLITHDPADIDALAEVVFEVRDGQIVHERLAEPALKSQSITPRMTLEASKTA</sequence>
<dbReference type="SUPFAM" id="SSF52540">
    <property type="entry name" value="P-loop containing nucleoside triphosphate hydrolases"/>
    <property type="match status" value="1"/>
</dbReference>
<evidence type="ECO:0000313" key="6">
    <source>
        <dbReference type="EMBL" id="SAI74353.1"/>
    </source>
</evidence>
<protein>
    <submittedName>
        <fullName evidence="6">Molybdenum ABC transporter ATP-binding protein</fullName>
        <ecNumber evidence="6">3.6.3.25</ecNumber>
    </submittedName>
</protein>
<dbReference type="PATRIC" id="fig|123899.6.peg.4161"/>
<evidence type="ECO:0000313" key="7">
    <source>
        <dbReference type="Proteomes" id="UP000076825"/>
    </source>
</evidence>
<dbReference type="InterPro" id="IPR003593">
    <property type="entry name" value="AAA+_ATPase"/>
</dbReference>
<dbReference type="EMBL" id="LT546645">
    <property type="protein sequence ID" value="SAI74353.1"/>
    <property type="molecule type" value="Genomic_DNA"/>
</dbReference>
<proteinExistence type="predicted"/>
<dbReference type="GeneID" id="56588621"/>
<dbReference type="RefSeq" id="WP_082833051.1">
    <property type="nucleotide sequence ID" value="NZ_CP016340.1"/>
</dbReference>
<dbReference type="eggNOG" id="COG3842">
    <property type="taxonomic scope" value="Bacteria"/>
</dbReference>
<keyword evidence="2" id="KW-0472">Membrane</keyword>
<dbReference type="PANTHER" id="PTHR42781">
    <property type="entry name" value="SPERMIDINE/PUTRESCINE IMPORT ATP-BINDING PROTEIN POTA"/>
    <property type="match status" value="1"/>
</dbReference>
<dbReference type="SMART" id="SM00382">
    <property type="entry name" value="AAA"/>
    <property type="match status" value="1"/>
</dbReference>
<keyword evidence="3" id="KW-0547">Nucleotide-binding</keyword>
<dbReference type="STRING" id="123899.SAMEA3906487_04164"/>
<dbReference type="InterPro" id="IPR050093">
    <property type="entry name" value="ABC_SmlMolc_Importer"/>
</dbReference>
<evidence type="ECO:0000256" key="1">
    <source>
        <dbReference type="ARBA" id="ARBA00022448"/>
    </source>
</evidence>
<organism evidence="6 7">
    <name type="scientific">Bordetella trematum</name>
    <dbReference type="NCBI Taxonomy" id="123899"/>
    <lineage>
        <taxon>Bacteria</taxon>
        <taxon>Pseudomonadati</taxon>
        <taxon>Pseudomonadota</taxon>
        <taxon>Betaproteobacteria</taxon>
        <taxon>Burkholderiales</taxon>
        <taxon>Alcaligenaceae</taxon>
        <taxon>Bordetella</taxon>
    </lineage>
</organism>
<dbReference type="GO" id="GO:0016887">
    <property type="term" value="F:ATP hydrolysis activity"/>
    <property type="evidence" value="ECO:0007669"/>
    <property type="project" value="InterPro"/>
</dbReference>